<evidence type="ECO:0000313" key="4">
    <source>
        <dbReference type="Proteomes" id="UP000216429"/>
    </source>
</evidence>
<feature type="domain" description="Methyltransferase" evidence="2">
    <location>
        <begin position="122"/>
        <end position="218"/>
    </location>
</feature>
<dbReference type="Gene3D" id="3.40.50.150">
    <property type="entry name" value="Vaccinia Virus protein VP39"/>
    <property type="match status" value="1"/>
</dbReference>
<dbReference type="CDD" id="cd02440">
    <property type="entry name" value="AdoMet_MTases"/>
    <property type="match status" value="1"/>
</dbReference>
<gene>
    <name evidence="3" type="ORF">CAL22_15285</name>
</gene>
<sequence length="302" mass="33345">MDFFARAPMPRDTSNLSHGHRRPHTDIEARLMQCGDLPGWPVSRQIELLHDLAQCPLGAFLLRHGGLDAHWTDVVVGCQPGNGDATERLLLERLPAAAATRARFGIFTQQLQGALRPGMTLLSLPCGTLSDLLNLDYRHAPAARLVGIDIDPSALATAQQRAAQRGLPAELRHEDAWQCRLDVAADIVVSHGLTIYEPDDARVRELYRRCAALLKPGGLLLTSFMTPPPSLNPASPWRMDLLDPADLMLQQVLFTRLLQPAWTGLRTHAQTRALLQEAGLDEIVFHDDPAALFPSVTARRRE</sequence>
<dbReference type="EMBL" id="NEVU01000003">
    <property type="protein sequence ID" value="OZI71218.1"/>
    <property type="molecule type" value="Genomic_DNA"/>
</dbReference>
<evidence type="ECO:0000313" key="3">
    <source>
        <dbReference type="EMBL" id="OZI71218.1"/>
    </source>
</evidence>
<protein>
    <recommendedName>
        <fullName evidence="2">Methyltransferase domain-containing protein</fullName>
    </recommendedName>
</protein>
<dbReference type="OrthoDB" id="5621386at2"/>
<feature type="region of interest" description="Disordered" evidence="1">
    <location>
        <begin position="1"/>
        <end position="22"/>
    </location>
</feature>
<evidence type="ECO:0000256" key="1">
    <source>
        <dbReference type="SAM" id="MobiDB-lite"/>
    </source>
</evidence>
<dbReference type="AlphaFoldDB" id="A0A261VAP2"/>
<dbReference type="InterPro" id="IPR029063">
    <property type="entry name" value="SAM-dependent_MTases_sf"/>
</dbReference>
<evidence type="ECO:0000259" key="2">
    <source>
        <dbReference type="Pfam" id="PF13649"/>
    </source>
</evidence>
<comment type="caution">
    <text evidence="3">The sequence shown here is derived from an EMBL/GenBank/DDBJ whole genome shotgun (WGS) entry which is preliminary data.</text>
</comment>
<name>A0A261VAP2_9BORD</name>
<keyword evidence="4" id="KW-1185">Reference proteome</keyword>
<reference evidence="4" key="1">
    <citation type="submission" date="2017-05" db="EMBL/GenBank/DDBJ databases">
        <title>Complete and WGS of Bordetella genogroups.</title>
        <authorList>
            <person name="Spilker T."/>
            <person name="Lipuma J."/>
        </authorList>
    </citation>
    <scope>NUCLEOTIDE SEQUENCE [LARGE SCALE GENOMIC DNA]</scope>
    <source>
        <strain evidence="4">AU6712</strain>
    </source>
</reference>
<proteinExistence type="predicted"/>
<accession>A0A261VAP2</accession>
<organism evidence="3 4">
    <name type="scientific">Bordetella genomosp. 12</name>
    <dbReference type="NCBI Taxonomy" id="463035"/>
    <lineage>
        <taxon>Bacteria</taxon>
        <taxon>Pseudomonadati</taxon>
        <taxon>Pseudomonadota</taxon>
        <taxon>Betaproteobacteria</taxon>
        <taxon>Burkholderiales</taxon>
        <taxon>Alcaligenaceae</taxon>
        <taxon>Bordetella</taxon>
    </lineage>
</organism>
<dbReference type="Pfam" id="PF13649">
    <property type="entry name" value="Methyltransf_25"/>
    <property type="match status" value="1"/>
</dbReference>
<dbReference type="InterPro" id="IPR041698">
    <property type="entry name" value="Methyltransf_25"/>
</dbReference>
<dbReference type="SUPFAM" id="SSF53335">
    <property type="entry name" value="S-adenosyl-L-methionine-dependent methyltransferases"/>
    <property type="match status" value="1"/>
</dbReference>
<dbReference type="Proteomes" id="UP000216429">
    <property type="component" value="Unassembled WGS sequence"/>
</dbReference>